<reference evidence="2" key="1">
    <citation type="submission" date="2015-02" db="EMBL/GenBank/DDBJ databases">
        <title>Description and complete genome sequence of the first cultured representative of the subdivision 5 of the Verrucomicrobia phylum.</title>
        <authorList>
            <person name="Spring S."/>
            <person name="Bunk B."/>
            <person name="Sproer C."/>
            <person name="Klenk H.-P."/>
        </authorList>
    </citation>
    <scope>NUCLEOTIDE SEQUENCE [LARGE SCALE GENOMIC DNA]</scope>
    <source>
        <strain evidence="2">L21-Fru-AB</strain>
    </source>
</reference>
<dbReference type="STRING" id="1307763.L21SP4_01317"/>
<dbReference type="EMBL" id="CP010904">
    <property type="protein sequence ID" value="AKJ64565.1"/>
    <property type="molecule type" value="Genomic_DNA"/>
</dbReference>
<protein>
    <submittedName>
        <fullName evidence="1">Uncharacterized protein</fullName>
    </submittedName>
</protein>
<name>A0A0G3EIC4_9BACT</name>
<evidence type="ECO:0000313" key="2">
    <source>
        <dbReference type="Proteomes" id="UP000035268"/>
    </source>
</evidence>
<organism evidence="1 2">
    <name type="scientific">Kiritimatiella glycovorans</name>
    <dbReference type="NCBI Taxonomy" id="1307763"/>
    <lineage>
        <taxon>Bacteria</taxon>
        <taxon>Pseudomonadati</taxon>
        <taxon>Kiritimatiellota</taxon>
        <taxon>Kiritimatiellia</taxon>
        <taxon>Kiritimatiellales</taxon>
        <taxon>Kiritimatiellaceae</taxon>
        <taxon>Kiritimatiella</taxon>
    </lineage>
</organism>
<evidence type="ECO:0000313" key="1">
    <source>
        <dbReference type="EMBL" id="AKJ64565.1"/>
    </source>
</evidence>
<gene>
    <name evidence="1" type="ORF">L21SP4_01317</name>
</gene>
<sequence length="333" mass="37522">MLTPYLKESALCATLALMLMSERLLAEQKGIYWQGHVVAVTSFSTGSVPDDVYAGAAISGHLVYDPAHRLRRSYIMGDSSGYKHTFSNHFEQTIEVSTNEWKIIGGFISFIYNRNIPWDAVDVFSTQDTSHYLSFPKYVGSHEVGFAVFDDETPYDLYESSYDITNAAINWHQICFANGFLTTRRWDENDDIVEGYYIDFDIDVVFPTPIPPDADNDRLPDAWEQEHFGGVTNATADALCSNGVNTTREAYIAGLDPNDPGSHFAVLMDTNALHWTSVSGRTYTVYQTTNLMNGFQPFMTDIPWTQETYPLTNDLPTSFYKLGVQMEGVYLDP</sequence>
<dbReference type="Proteomes" id="UP000035268">
    <property type="component" value="Chromosome"/>
</dbReference>
<dbReference type="KEGG" id="vbl:L21SP4_01317"/>
<reference evidence="1 2" key="2">
    <citation type="journal article" date="2016" name="ISME J.">
        <title>Characterization of the first cultured representative of Verrucomicrobia subdivision 5 indicates the proposal of a novel phylum.</title>
        <authorList>
            <person name="Spring S."/>
            <person name="Bunk B."/>
            <person name="Sproer C."/>
            <person name="Schumann P."/>
            <person name="Rohde M."/>
            <person name="Tindall B.J."/>
            <person name="Klenk H.P."/>
        </authorList>
    </citation>
    <scope>NUCLEOTIDE SEQUENCE [LARGE SCALE GENOMIC DNA]</scope>
    <source>
        <strain evidence="1 2">L21-Fru-AB</strain>
    </source>
</reference>
<keyword evidence="2" id="KW-1185">Reference proteome</keyword>
<dbReference type="AlphaFoldDB" id="A0A0G3EIC4"/>
<accession>A0A0G3EIC4</accession>
<proteinExistence type="predicted"/>